<evidence type="ECO:0000313" key="2">
    <source>
        <dbReference type="EMBL" id="ORY89531.1"/>
    </source>
</evidence>
<dbReference type="InParanoid" id="A0A1Y2FZJ7"/>
<accession>A0A1Y2FZJ7</accession>
<evidence type="ECO:0000313" key="3">
    <source>
        <dbReference type="Proteomes" id="UP000193648"/>
    </source>
</evidence>
<feature type="region of interest" description="Disordered" evidence="1">
    <location>
        <begin position="1"/>
        <end position="122"/>
    </location>
</feature>
<dbReference type="AlphaFoldDB" id="A0A1Y2FZJ7"/>
<proteinExistence type="predicted"/>
<name>A0A1Y2FZJ7_9FUNG</name>
<comment type="caution">
    <text evidence="2">The sequence shown here is derived from an EMBL/GenBank/DDBJ whole genome shotgun (WGS) entry which is preliminary data.</text>
</comment>
<dbReference type="EMBL" id="MCFF01000108">
    <property type="protein sequence ID" value="ORY89531.1"/>
    <property type="molecule type" value="Genomic_DNA"/>
</dbReference>
<sequence>MTRQQAESEAQEARLSRSQNRLPLASLSLNIRARFAGPNHQENVSRIRIRVPDSLSPEPEPHTHASNTSSGESVRRGSARESHQTNAAGSSRGVYKGKRSREDYSGSVESSSSSPFNKKSRLLKGQDCKCANEFKLVLHYLRDEVIFEQGKTINVLSMRLQELEAKHASGSSPLTKNKGKAKSRE</sequence>
<protein>
    <submittedName>
        <fullName evidence="2">Uncharacterized protein</fullName>
    </submittedName>
</protein>
<keyword evidence="3" id="KW-1185">Reference proteome</keyword>
<reference evidence="2 3" key="1">
    <citation type="submission" date="2016-07" db="EMBL/GenBank/DDBJ databases">
        <title>Pervasive Adenine N6-methylation of Active Genes in Fungi.</title>
        <authorList>
            <consortium name="DOE Joint Genome Institute"/>
            <person name="Mondo S.J."/>
            <person name="Dannebaum R.O."/>
            <person name="Kuo R.C."/>
            <person name="Labutti K."/>
            <person name="Haridas S."/>
            <person name="Kuo A."/>
            <person name="Salamov A."/>
            <person name="Ahrendt S.R."/>
            <person name="Lipzen A."/>
            <person name="Sullivan W."/>
            <person name="Andreopoulos W.B."/>
            <person name="Clum A."/>
            <person name="Lindquist E."/>
            <person name="Daum C."/>
            <person name="Ramamoorthy G.K."/>
            <person name="Gryganskyi A."/>
            <person name="Culley D."/>
            <person name="Magnuson J.K."/>
            <person name="James T.Y."/>
            <person name="O'Malley M.A."/>
            <person name="Stajich J.E."/>
            <person name="Spatafora J.W."/>
            <person name="Visel A."/>
            <person name="Grigoriev I.V."/>
        </authorList>
    </citation>
    <scope>NUCLEOTIDE SEQUENCE [LARGE SCALE GENOMIC DNA]</scope>
    <source>
        <strain evidence="2 3">NRRL 3116</strain>
    </source>
</reference>
<feature type="compositionally biased region" description="Low complexity" evidence="1">
    <location>
        <begin position="105"/>
        <end position="114"/>
    </location>
</feature>
<feature type="compositionally biased region" description="Basic and acidic residues" evidence="1">
    <location>
        <begin position="73"/>
        <end position="83"/>
    </location>
</feature>
<gene>
    <name evidence="2" type="ORF">BCR41DRAFT_365994</name>
</gene>
<dbReference type="Proteomes" id="UP000193648">
    <property type="component" value="Unassembled WGS sequence"/>
</dbReference>
<feature type="region of interest" description="Disordered" evidence="1">
    <location>
        <begin position="164"/>
        <end position="185"/>
    </location>
</feature>
<evidence type="ECO:0000256" key="1">
    <source>
        <dbReference type="SAM" id="MobiDB-lite"/>
    </source>
</evidence>
<dbReference type="GeneID" id="33568038"/>
<organism evidence="2 3">
    <name type="scientific">Lobosporangium transversale</name>
    <dbReference type="NCBI Taxonomy" id="64571"/>
    <lineage>
        <taxon>Eukaryota</taxon>
        <taxon>Fungi</taxon>
        <taxon>Fungi incertae sedis</taxon>
        <taxon>Mucoromycota</taxon>
        <taxon>Mortierellomycotina</taxon>
        <taxon>Mortierellomycetes</taxon>
        <taxon>Mortierellales</taxon>
        <taxon>Mortierellaceae</taxon>
        <taxon>Lobosporangium</taxon>
    </lineage>
</organism>
<dbReference type="RefSeq" id="XP_021875063.1">
    <property type="nucleotide sequence ID" value="XM_022026195.1"/>
</dbReference>